<dbReference type="Proteomes" id="UP000027778">
    <property type="component" value="Unassembled WGS sequence"/>
</dbReference>
<reference evidence="1 2" key="1">
    <citation type="submission" date="2014-06" db="EMBL/GenBank/DDBJ databases">
        <title>Draft genome sequence of Bacillus gaemokensis JCM 15801 (MCCC 1A00707).</title>
        <authorList>
            <person name="Lai Q."/>
            <person name="Liu Y."/>
            <person name="Shao Z."/>
        </authorList>
    </citation>
    <scope>NUCLEOTIDE SEQUENCE [LARGE SCALE GENOMIC DNA]</scope>
    <source>
        <strain evidence="1 2">JCM 15801</strain>
    </source>
</reference>
<accession>A0A073KEK6</accession>
<sequence>MTEIFDESKVAGYVLPDETFPREVKSITEVGRVLGGTIVQFGFHNQSGPDHLKPGRPMEQRKRVTRPAGANWTFVGLSAINCAFTDGNLSAPKMRERPLGQLLAETWVEGDDIVCKMRLTDGNMDDPCWMYVTVNVLFFQP</sequence>
<organism evidence="1 2">
    <name type="scientific">Bacillus gaemokensis</name>
    <dbReference type="NCBI Taxonomy" id="574375"/>
    <lineage>
        <taxon>Bacteria</taxon>
        <taxon>Bacillati</taxon>
        <taxon>Bacillota</taxon>
        <taxon>Bacilli</taxon>
        <taxon>Bacillales</taxon>
        <taxon>Bacillaceae</taxon>
        <taxon>Bacillus</taxon>
        <taxon>Bacillus cereus group</taxon>
    </lineage>
</organism>
<dbReference type="OrthoDB" id="2878105at2"/>
<proteinExistence type="predicted"/>
<comment type="caution">
    <text evidence="1">The sequence shown here is derived from an EMBL/GenBank/DDBJ whole genome shotgun (WGS) entry which is preliminary data.</text>
</comment>
<keyword evidence="2" id="KW-1185">Reference proteome</keyword>
<evidence type="ECO:0000313" key="1">
    <source>
        <dbReference type="EMBL" id="KEK20763.1"/>
    </source>
</evidence>
<protein>
    <submittedName>
        <fullName evidence="1">Uncharacterized protein</fullName>
    </submittedName>
</protein>
<dbReference type="RefSeq" id="WP_033679159.1">
    <property type="nucleotide sequence ID" value="NZ_JOTM01000092.1"/>
</dbReference>
<gene>
    <name evidence="1" type="ORF">BAGA_29660</name>
</gene>
<dbReference type="AlphaFoldDB" id="A0A073KEK6"/>
<evidence type="ECO:0000313" key="2">
    <source>
        <dbReference type="Proteomes" id="UP000027778"/>
    </source>
</evidence>
<name>A0A073KEK6_9BACI</name>
<dbReference type="EMBL" id="JOTM01000092">
    <property type="protein sequence ID" value="KEK20763.1"/>
    <property type="molecule type" value="Genomic_DNA"/>
</dbReference>